<dbReference type="OMA" id="HNPANSI"/>
<dbReference type="PANTHER" id="PTHR21399">
    <property type="entry name" value="CHLORIDE CONDUCTANCE REGULATORY PROTEIN ICLN"/>
    <property type="match status" value="1"/>
</dbReference>
<comment type="similarity">
    <text evidence="3">Belongs to the pICln (TC 1.A.47) family.</text>
</comment>
<proteinExistence type="evidence at transcript level"/>
<dbReference type="PANTHER" id="PTHR21399:SF0">
    <property type="entry name" value="METHYLOSOME SUBUNIT PICLN"/>
    <property type="match status" value="1"/>
</dbReference>
<evidence type="ECO:0000256" key="1">
    <source>
        <dbReference type="ARBA" id="ARBA00004123"/>
    </source>
</evidence>
<protein>
    <recommendedName>
        <fullName evidence="8">Chloride conductance regulatory protein ICln</fullName>
    </recommendedName>
</protein>
<evidence type="ECO:0000256" key="3">
    <source>
        <dbReference type="ARBA" id="ARBA00007054"/>
    </source>
</evidence>
<name>A9NQA9_PICSI</name>
<dbReference type="Gene3D" id="2.30.29.30">
    <property type="entry name" value="Pleckstrin-homology domain (PH domain)/Phosphotyrosine-binding domain (PTB)"/>
    <property type="match status" value="1"/>
</dbReference>
<dbReference type="GO" id="GO:0034715">
    <property type="term" value="C:pICln-Sm protein complex"/>
    <property type="evidence" value="ECO:0007669"/>
    <property type="project" value="InterPro"/>
</dbReference>
<evidence type="ECO:0000256" key="2">
    <source>
        <dbReference type="ARBA" id="ARBA00004496"/>
    </source>
</evidence>
<evidence type="ECO:0000256" key="5">
    <source>
        <dbReference type="ARBA" id="ARBA00023242"/>
    </source>
</evidence>
<dbReference type="Pfam" id="PF03517">
    <property type="entry name" value="Voldacs"/>
    <property type="match status" value="1"/>
</dbReference>
<dbReference type="EMBL" id="EF083473">
    <property type="protein sequence ID" value="ABK22820.1"/>
    <property type="molecule type" value="mRNA"/>
</dbReference>
<feature type="region of interest" description="Disordered" evidence="6">
    <location>
        <begin position="1"/>
        <end position="24"/>
    </location>
</feature>
<keyword evidence="5" id="KW-0539">Nucleus</keyword>
<dbReference type="GO" id="GO:0005829">
    <property type="term" value="C:cytosol"/>
    <property type="evidence" value="ECO:0007669"/>
    <property type="project" value="InterPro"/>
</dbReference>
<dbReference type="PRINTS" id="PR01348">
    <property type="entry name" value="ICLNCHANNEL"/>
</dbReference>
<dbReference type="GO" id="GO:0005681">
    <property type="term" value="C:spliceosomal complex"/>
    <property type="evidence" value="ECO:0007669"/>
    <property type="project" value="TreeGrafter"/>
</dbReference>
<organism evidence="7">
    <name type="scientific">Picea sitchensis</name>
    <name type="common">Sitka spruce</name>
    <name type="synonym">Pinus sitchensis</name>
    <dbReference type="NCBI Taxonomy" id="3332"/>
    <lineage>
        <taxon>Eukaryota</taxon>
        <taxon>Viridiplantae</taxon>
        <taxon>Streptophyta</taxon>
        <taxon>Embryophyta</taxon>
        <taxon>Tracheophyta</taxon>
        <taxon>Spermatophyta</taxon>
        <taxon>Pinopsida</taxon>
        <taxon>Pinidae</taxon>
        <taxon>Conifers I</taxon>
        <taxon>Pinales</taxon>
        <taxon>Pinaceae</taxon>
        <taxon>Picea</taxon>
    </lineage>
</organism>
<dbReference type="GO" id="GO:0005886">
    <property type="term" value="C:plasma membrane"/>
    <property type="evidence" value="ECO:0007669"/>
    <property type="project" value="InterPro"/>
</dbReference>
<evidence type="ECO:0008006" key="8">
    <source>
        <dbReference type="Google" id="ProtNLM"/>
    </source>
</evidence>
<evidence type="ECO:0000313" key="7">
    <source>
        <dbReference type="EMBL" id="ABK22820.1"/>
    </source>
</evidence>
<evidence type="ECO:0000256" key="6">
    <source>
        <dbReference type="SAM" id="MobiDB-lite"/>
    </source>
</evidence>
<dbReference type="InterPro" id="IPR011993">
    <property type="entry name" value="PH-like_dom_sf"/>
</dbReference>
<accession>A9NQA9</accession>
<reference evidence="7" key="1">
    <citation type="journal article" date="2008" name="BMC Genomics">
        <title>A conifer genomics resource of 200,000 spruce (Picea spp.) ESTs and 6,464 high-quality, sequence-finished full-length cDNAs for Sitka spruce (Picea sitchensis).</title>
        <authorList>
            <person name="Ralph S.G."/>
            <person name="Chun H.J."/>
            <person name="Kolosova N."/>
            <person name="Cooper D."/>
            <person name="Oddy C."/>
            <person name="Ritland C.E."/>
            <person name="Kirkpatrick R."/>
            <person name="Moore R."/>
            <person name="Barber S."/>
            <person name="Holt R.A."/>
            <person name="Jones S.J."/>
            <person name="Marra M.A."/>
            <person name="Douglas C.J."/>
            <person name="Ritland K."/>
            <person name="Bohlmann J."/>
        </authorList>
    </citation>
    <scope>NUCLEOTIDE SEQUENCE</scope>
    <source>
        <tissue evidence="7">Green portion of the leader tissue</tissue>
    </source>
</reference>
<dbReference type="GO" id="GO:0034709">
    <property type="term" value="C:methylosome"/>
    <property type="evidence" value="ECO:0007669"/>
    <property type="project" value="InterPro"/>
</dbReference>
<dbReference type="GO" id="GO:0045292">
    <property type="term" value="P:mRNA cis splicing, via spliceosome"/>
    <property type="evidence" value="ECO:0007669"/>
    <property type="project" value="TreeGrafter"/>
</dbReference>
<dbReference type="AlphaFoldDB" id="A9NQA9"/>
<comment type="subcellular location">
    <subcellularLocation>
        <location evidence="2">Cytoplasm</location>
    </subcellularLocation>
    <subcellularLocation>
        <location evidence="1">Nucleus</location>
    </subcellularLocation>
</comment>
<dbReference type="InterPro" id="IPR003521">
    <property type="entry name" value="ICln"/>
</dbReference>
<keyword evidence="4" id="KW-0963">Cytoplasm</keyword>
<dbReference type="GO" id="GO:0006884">
    <property type="term" value="P:cell volume homeostasis"/>
    <property type="evidence" value="ECO:0007669"/>
    <property type="project" value="InterPro"/>
</dbReference>
<evidence type="ECO:0000256" key="4">
    <source>
        <dbReference type="ARBA" id="ARBA00022490"/>
    </source>
</evidence>
<sequence>MGLTAITEREGEPRLDTENGEETRHVQPKTAIVLGNRTPEQLGTLYITTKRLIWLSDVDKQKGYAVDFLSISLHAVSRDPDAYQLPCIYAQIETVESDGYGDELEDQNSTNGENLDLSQVTEIRLVPSDPNTLDDIFKVLCTCAELNPEPDGELEGEGDWIFSSEDMMNANLGAVNGMSVQHGVGDWDYEEDELVNHIGHSNGLDHSLHENILELQIDDARFEDALEPEDEVQRSRT</sequence>
<dbReference type="GO" id="GO:0000387">
    <property type="term" value="P:spliceosomal snRNP assembly"/>
    <property type="evidence" value="ECO:0007669"/>
    <property type="project" value="InterPro"/>
</dbReference>
<dbReference type="GO" id="GO:0006821">
    <property type="term" value="P:chloride transport"/>
    <property type="evidence" value="ECO:0007669"/>
    <property type="project" value="InterPro"/>
</dbReference>
<dbReference type="InterPro" id="IPR039924">
    <property type="entry name" value="ICln/Lot5/Saf5"/>
</dbReference>
<feature type="compositionally biased region" description="Basic and acidic residues" evidence="6">
    <location>
        <begin position="7"/>
        <end position="24"/>
    </location>
</feature>